<dbReference type="EMBL" id="CP048836">
    <property type="protein sequence ID" value="QID19022.1"/>
    <property type="molecule type" value="Genomic_DNA"/>
</dbReference>
<name>A0A6C1B5N5_9RHOO</name>
<dbReference type="Proteomes" id="UP000501991">
    <property type="component" value="Chromosome"/>
</dbReference>
<evidence type="ECO:0000313" key="2">
    <source>
        <dbReference type="EMBL" id="QID19022.1"/>
    </source>
</evidence>
<dbReference type="GO" id="GO:0061503">
    <property type="term" value="F:tRNA threonylcarbamoyladenosine dehydratase"/>
    <property type="evidence" value="ECO:0007669"/>
    <property type="project" value="TreeGrafter"/>
</dbReference>
<proteinExistence type="predicted"/>
<dbReference type="SUPFAM" id="SSF69572">
    <property type="entry name" value="Activating enzymes of the ubiquitin-like proteins"/>
    <property type="match status" value="1"/>
</dbReference>
<sequence length="259" mass="27206">MSEGNAAVDEARRYGGIVRLYGAEGLARLRAARVAVAGIGGVGSWVVEALARSGVGSLRLIDLDHVAESNMNRQIHALEATLGQAKVLAMAERIAGIDPRTVVETVDDFVTEDNVAQVLAAPLDYVVDAIDDVRGKAAMVAWCRRQGVPVITLGAAGGQVDPTRIEIADLARTTQDPLLAKLRARLRRDYGFPRGAGKRFRVDAVYSTEPLHYPEAACETDAGPQGLSCAGFGSSMAVTASFGLAAAARVLEALARPAA</sequence>
<dbReference type="CDD" id="cd00755">
    <property type="entry name" value="YgdL_like"/>
    <property type="match status" value="1"/>
</dbReference>
<dbReference type="PANTHER" id="PTHR43267:SF1">
    <property type="entry name" value="TRNA THREONYLCARBAMOYLADENOSINE DEHYDRATASE"/>
    <property type="match status" value="1"/>
</dbReference>
<dbReference type="Gene3D" id="3.40.50.720">
    <property type="entry name" value="NAD(P)-binding Rossmann-like Domain"/>
    <property type="match status" value="1"/>
</dbReference>
<dbReference type="InterPro" id="IPR000594">
    <property type="entry name" value="ThiF_NAD_FAD-bd"/>
</dbReference>
<reference evidence="2 3" key="1">
    <citation type="submission" date="2020-02" db="EMBL/GenBank/DDBJ databases">
        <title>Nitrogenibacter mangrovi gen. nov., sp. nov. isolated from mangrove sediment, a denitrifying betaproteobacterium.</title>
        <authorList>
            <person name="Liao H."/>
            <person name="Tian Y."/>
        </authorList>
    </citation>
    <scope>NUCLEOTIDE SEQUENCE [LARGE SCALE GENOMIC DNA]</scope>
    <source>
        <strain evidence="2 3">M9-3-2</strain>
    </source>
</reference>
<keyword evidence="3" id="KW-1185">Reference proteome</keyword>
<protein>
    <submittedName>
        <fullName evidence="2">tRNA threonylcarbamoyladenosine dehydratase</fullName>
    </submittedName>
</protein>
<evidence type="ECO:0000313" key="3">
    <source>
        <dbReference type="Proteomes" id="UP000501991"/>
    </source>
</evidence>
<dbReference type="Pfam" id="PF00899">
    <property type="entry name" value="ThiF"/>
    <property type="match status" value="1"/>
</dbReference>
<evidence type="ECO:0000259" key="1">
    <source>
        <dbReference type="Pfam" id="PF00899"/>
    </source>
</evidence>
<gene>
    <name evidence="2" type="ORF">G3580_16200</name>
</gene>
<organism evidence="2 3">
    <name type="scientific">Nitrogeniibacter mangrovi</name>
    <dbReference type="NCBI Taxonomy" id="2016596"/>
    <lineage>
        <taxon>Bacteria</taxon>
        <taxon>Pseudomonadati</taxon>
        <taxon>Pseudomonadota</taxon>
        <taxon>Betaproteobacteria</taxon>
        <taxon>Rhodocyclales</taxon>
        <taxon>Zoogloeaceae</taxon>
        <taxon>Nitrogeniibacter</taxon>
    </lineage>
</organism>
<dbReference type="KEGG" id="azq:G3580_16200"/>
<accession>A0A6C1B5N5</accession>
<dbReference type="AlphaFoldDB" id="A0A6C1B5N5"/>
<dbReference type="GO" id="GO:0061504">
    <property type="term" value="P:cyclic threonylcarbamoyladenosine biosynthetic process"/>
    <property type="evidence" value="ECO:0007669"/>
    <property type="project" value="TreeGrafter"/>
</dbReference>
<dbReference type="PANTHER" id="PTHR43267">
    <property type="entry name" value="TRNA THREONYLCARBAMOYLADENOSINE DEHYDRATASE"/>
    <property type="match status" value="1"/>
</dbReference>
<dbReference type="InterPro" id="IPR035985">
    <property type="entry name" value="Ubiquitin-activating_enz"/>
</dbReference>
<dbReference type="InterPro" id="IPR045886">
    <property type="entry name" value="ThiF/MoeB/HesA"/>
</dbReference>
<dbReference type="RefSeq" id="WP_173767231.1">
    <property type="nucleotide sequence ID" value="NZ_CP048836.1"/>
</dbReference>
<dbReference type="GO" id="GO:0008641">
    <property type="term" value="F:ubiquitin-like modifier activating enzyme activity"/>
    <property type="evidence" value="ECO:0007669"/>
    <property type="project" value="InterPro"/>
</dbReference>
<feature type="domain" description="THIF-type NAD/FAD binding fold" evidence="1">
    <location>
        <begin position="19"/>
        <end position="173"/>
    </location>
</feature>